<feature type="domain" description="NAD-dependent epimerase/dehydratase" evidence="1">
    <location>
        <begin position="7"/>
        <end position="211"/>
    </location>
</feature>
<protein>
    <submittedName>
        <fullName evidence="2">NADH dehydrogenase</fullName>
        <ecNumber evidence="2">1.6.99.3</ecNumber>
    </submittedName>
</protein>
<name>A0ABX0U3J5_9SPHN</name>
<evidence type="ECO:0000259" key="1">
    <source>
        <dbReference type="Pfam" id="PF01370"/>
    </source>
</evidence>
<dbReference type="SUPFAM" id="SSF51735">
    <property type="entry name" value="NAD(P)-binding Rossmann-fold domains"/>
    <property type="match status" value="1"/>
</dbReference>
<reference evidence="2 3" key="1">
    <citation type="submission" date="2020-03" db="EMBL/GenBank/DDBJ databases">
        <title>Genomic Encyclopedia of Type Strains, Phase IV (KMG-IV): sequencing the most valuable type-strain genomes for metagenomic binning, comparative biology and taxonomic classification.</title>
        <authorList>
            <person name="Goeker M."/>
        </authorList>
    </citation>
    <scope>NUCLEOTIDE SEQUENCE [LARGE SCALE GENOMIC DNA]</scope>
    <source>
        <strain evidence="2 3">DSM 22753</strain>
    </source>
</reference>
<organism evidence="2 3">
    <name type="scientific">Sphingomonas japonica</name>
    <dbReference type="NCBI Taxonomy" id="511662"/>
    <lineage>
        <taxon>Bacteria</taxon>
        <taxon>Pseudomonadati</taxon>
        <taxon>Pseudomonadota</taxon>
        <taxon>Alphaproteobacteria</taxon>
        <taxon>Sphingomonadales</taxon>
        <taxon>Sphingomonadaceae</taxon>
        <taxon>Sphingomonas</taxon>
    </lineage>
</organism>
<dbReference type="EMBL" id="JAASQP010000001">
    <property type="protein sequence ID" value="NIJ23917.1"/>
    <property type="molecule type" value="Genomic_DNA"/>
</dbReference>
<keyword evidence="3" id="KW-1185">Reference proteome</keyword>
<dbReference type="InterPro" id="IPR001509">
    <property type="entry name" value="Epimerase_deHydtase"/>
</dbReference>
<dbReference type="GO" id="GO:0016491">
    <property type="term" value="F:oxidoreductase activity"/>
    <property type="evidence" value="ECO:0007669"/>
    <property type="project" value="UniProtKB-KW"/>
</dbReference>
<dbReference type="EC" id="1.6.99.3" evidence="2"/>
<dbReference type="Proteomes" id="UP000788153">
    <property type="component" value="Unassembled WGS sequence"/>
</dbReference>
<gene>
    <name evidence="2" type="ORF">FHT01_001459</name>
</gene>
<dbReference type="Gene3D" id="3.40.50.720">
    <property type="entry name" value="NAD(P)-binding Rossmann-like Domain"/>
    <property type="match status" value="1"/>
</dbReference>
<dbReference type="PANTHER" id="PTHR12126">
    <property type="entry name" value="NADH-UBIQUINONE OXIDOREDUCTASE 39 KDA SUBUNIT-RELATED"/>
    <property type="match status" value="1"/>
</dbReference>
<comment type="caution">
    <text evidence="2">The sequence shown here is derived from an EMBL/GenBank/DDBJ whole genome shotgun (WGS) entry which is preliminary data.</text>
</comment>
<dbReference type="InterPro" id="IPR051207">
    <property type="entry name" value="ComplexI_NDUFA9_subunit"/>
</dbReference>
<sequence>MKDKLVTLVGGGGFLGRYITQELLAAGARVRIAQRDPRRAFFLKPLGGLGQTQFIAADLGKPETLARAVAGADAVVNLVGILAGDFDKVQRVGAGNVAAAAAAEGVGALVQMSAIGADAASRSGYARSKAGGEAAVLAAFPRATILRPSIVFGREDQFVNRFAAMIASAPVVPVLRAPARFQPVYVVDVARAVVAALADPGSFGGHVYELGGPDVMSMGALVRWIAKTIDRSPAIVDLPDTAGKLIASLGFLPGAPITADQWAMLQSDNVVADDARTIAAFGIDPTPIGSVAPGWLVQYRKNGRFGRRDAT</sequence>
<dbReference type="InterPro" id="IPR036291">
    <property type="entry name" value="NAD(P)-bd_dom_sf"/>
</dbReference>
<accession>A0ABX0U3J5</accession>
<dbReference type="Pfam" id="PF01370">
    <property type="entry name" value="Epimerase"/>
    <property type="match status" value="1"/>
</dbReference>
<evidence type="ECO:0000313" key="2">
    <source>
        <dbReference type="EMBL" id="NIJ23917.1"/>
    </source>
</evidence>
<proteinExistence type="predicted"/>
<dbReference type="RefSeq" id="WP_140231537.1">
    <property type="nucleotide sequence ID" value="NZ_BAAAEV010000002.1"/>
</dbReference>
<dbReference type="PANTHER" id="PTHR12126:SF11">
    <property type="entry name" value="NADH DEHYDROGENASE [UBIQUINONE] 1 ALPHA SUBCOMPLEX SUBUNIT 9, MITOCHONDRIAL"/>
    <property type="match status" value="1"/>
</dbReference>
<dbReference type="CDD" id="cd05271">
    <property type="entry name" value="NDUFA9_like_SDR_a"/>
    <property type="match status" value="1"/>
</dbReference>
<evidence type="ECO:0000313" key="3">
    <source>
        <dbReference type="Proteomes" id="UP000788153"/>
    </source>
</evidence>
<keyword evidence="2" id="KW-0560">Oxidoreductase</keyword>